<reference evidence="1" key="2">
    <citation type="submission" date="2021-01" db="EMBL/GenBank/DDBJ databases">
        <authorList>
            <person name="Hahn C.R."/>
            <person name="Youssef N.H."/>
            <person name="Elshahed M."/>
        </authorList>
    </citation>
    <scope>NUCLEOTIDE SEQUENCE</scope>
    <source>
        <strain evidence="1">Zod_Metabat.24</strain>
    </source>
</reference>
<dbReference type="GO" id="GO:0004519">
    <property type="term" value="F:endonuclease activity"/>
    <property type="evidence" value="ECO:0007669"/>
    <property type="project" value="UniProtKB-KW"/>
</dbReference>
<evidence type="ECO:0000313" key="1">
    <source>
        <dbReference type="EMBL" id="MBN1573530.1"/>
    </source>
</evidence>
<dbReference type="Proteomes" id="UP000809273">
    <property type="component" value="Unassembled WGS sequence"/>
</dbReference>
<protein>
    <submittedName>
        <fullName evidence="1">Restriction endonuclease</fullName>
    </submittedName>
</protein>
<reference evidence="1" key="1">
    <citation type="journal article" date="2021" name="Environ. Microbiol.">
        <title>Genomic characterization of three novel Desulfobacterota classes expand the metabolic and phylogenetic diversity of the phylum.</title>
        <authorList>
            <person name="Murphy C.L."/>
            <person name="Biggerstaff J."/>
            <person name="Eichhorn A."/>
            <person name="Ewing E."/>
            <person name="Shahan R."/>
            <person name="Soriano D."/>
            <person name="Stewart S."/>
            <person name="VanMol K."/>
            <person name="Walker R."/>
            <person name="Walters P."/>
            <person name="Elshahed M.S."/>
            <person name="Youssef N.H."/>
        </authorList>
    </citation>
    <scope>NUCLEOTIDE SEQUENCE</scope>
    <source>
        <strain evidence="1">Zod_Metabat.24</strain>
    </source>
</reference>
<keyword evidence="1" id="KW-0540">Nuclease</keyword>
<comment type="caution">
    <text evidence="1">The sequence shown here is derived from an EMBL/GenBank/DDBJ whole genome shotgun (WGS) entry which is preliminary data.</text>
</comment>
<gene>
    <name evidence="1" type="ORF">JW984_10080</name>
</gene>
<dbReference type="AlphaFoldDB" id="A0A9D8PQ79"/>
<sequence>MDESLKSIEKDIEKAIKAYEVVVKGIDEKAQHSDDRAYGGIVRAGKGKLVEAIAGLMVSLAWETLGGSDERIFMDRRKVKIPIKKDYIEKIKNEETRQYIRDNIKRHYYGLSTDLHVHIDKKFVVAIECKAYTENAMLKRILVDFTLLKEAYPNIDLILIQLESQLGGDYSKLKDVTFGSPSTHTLISHFDITPTIITLLEGERKVDKPIHIPEFYKPLKKENLDKAVFTIREILRKHV</sequence>
<organism evidence="1 2">
    <name type="scientific">Candidatus Zymogenus saltonus</name>
    <dbReference type="NCBI Taxonomy" id="2844893"/>
    <lineage>
        <taxon>Bacteria</taxon>
        <taxon>Deltaproteobacteria</taxon>
        <taxon>Candidatus Zymogenia</taxon>
        <taxon>Candidatus Zymogeniales</taxon>
        <taxon>Candidatus Zymogenaceae</taxon>
        <taxon>Candidatus Zymogenus</taxon>
    </lineage>
</organism>
<evidence type="ECO:0000313" key="2">
    <source>
        <dbReference type="Proteomes" id="UP000809273"/>
    </source>
</evidence>
<keyword evidence="1" id="KW-0255">Endonuclease</keyword>
<accession>A0A9D8PQ79</accession>
<name>A0A9D8PQ79_9DELT</name>
<proteinExistence type="predicted"/>
<dbReference type="EMBL" id="JAFGIX010000052">
    <property type="protein sequence ID" value="MBN1573530.1"/>
    <property type="molecule type" value="Genomic_DNA"/>
</dbReference>
<keyword evidence="1" id="KW-0378">Hydrolase</keyword>